<name>A0A1U7JHD3_9HYPH</name>
<dbReference type="Proteomes" id="UP000185783">
    <property type="component" value="Unassembled WGS sequence"/>
</dbReference>
<reference evidence="1 2" key="1">
    <citation type="submission" date="2016-03" db="EMBL/GenBank/DDBJ databases">
        <title>Genome sequence of Nesiotobacter sp. nov., a moderately halophilic alphaproteobacterium isolated from the Yellow Sea, China.</title>
        <authorList>
            <person name="Zhang G."/>
            <person name="Zhang R."/>
        </authorList>
    </citation>
    <scope>NUCLEOTIDE SEQUENCE [LARGE SCALE GENOMIC DNA]</scope>
    <source>
        <strain evidence="1 2">WB1-6</strain>
    </source>
</reference>
<dbReference type="OrthoDB" id="344729at2"/>
<dbReference type="EMBL" id="LVVZ01000015">
    <property type="protein sequence ID" value="OKL44092.1"/>
    <property type="molecule type" value="Genomic_DNA"/>
</dbReference>
<evidence type="ECO:0000313" key="1">
    <source>
        <dbReference type="EMBL" id="OKL44092.1"/>
    </source>
</evidence>
<proteinExistence type="predicted"/>
<accession>A0A1U7JHD3</accession>
<dbReference type="RefSeq" id="WP_051269052.1">
    <property type="nucleotide sequence ID" value="NZ_LVVZ01000015.1"/>
</dbReference>
<dbReference type="STRING" id="197461.A3843_11000"/>
<comment type="caution">
    <text evidence="1">The sequence shown here is derived from an EMBL/GenBank/DDBJ whole genome shotgun (WGS) entry which is preliminary data.</text>
</comment>
<sequence length="139" mass="15581">MCIAFFLGLTVPAGADIRYEYALGGFDSVAFQVDHRPRVGDETYQVDWGGRLWLFANRGNMAAFKQAPEVYAPQFTGCDPYALAQGVKAQGLPRAFAVHDDRLYLFSLRANRFLFLAAPEEIIGLAHENAEKVDCDRFR</sequence>
<keyword evidence="2" id="KW-1185">Reference proteome</keyword>
<dbReference type="NCBIfam" id="NF041384">
    <property type="entry name" value="YHS_seleno_dom"/>
    <property type="match status" value="1"/>
</dbReference>
<evidence type="ECO:0008006" key="3">
    <source>
        <dbReference type="Google" id="ProtNLM"/>
    </source>
</evidence>
<gene>
    <name evidence="1" type="ORF">A3843_11000</name>
</gene>
<organism evidence="1 2">
    <name type="scientific">Pseudovibrio exalbescens</name>
    <dbReference type="NCBI Taxonomy" id="197461"/>
    <lineage>
        <taxon>Bacteria</taxon>
        <taxon>Pseudomonadati</taxon>
        <taxon>Pseudomonadota</taxon>
        <taxon>Alphaproteobacteria</taxon>
        <taxon>Hyphomicrobiales</taxon>
        <taxon>Stappiaceae</taxon>
        <taxon>Pseudovibrio</taxon>
    </lineage>
</organism>
<protein>
    <recommendedName>
        <fullName evidence="3">YHS domain protein</fullName>
    </recommendedName>
</protein>
<dbReference type="AlphaFoldDB" id="A0A1U7JHD3"/>
<evidence type="ECO:0000313" key="2">
    <source>
        <dbReference type="Proteomes" id="UP000185783"/>
    </source>
</evidence>